<evidence type="ECO:0000313" key="2">
    <source>
        <dbReference type="EMBL" id="PKY65734.1"/>
    </source>
</evidence>
<accession>A0A2I1I3N1</accession>
<dbReference type="EMBL" id="PKKJ01000016">
    <property type="protein sequence ID" value="PKY65734.1"/>
    <property type="molecule type" value="Genomic_DNA"/>
</dbReference>
<evidence type="ECO:0000313" key="3">
    <source>
        <dbReference type="Proteomes" id="UP000234545"/>
    </source>
</evidence>
<name>A0A2I1I3N1_9ACTO</name>
<feature type="transmembrane region" description="Helical" evidence="1">
    <location>
        <begin position="66"/>
        <end position="85"/>
    </location>
</feature>
<dbReference type="AlphaFoldDB" id="A0A2I1I3N1"/>
<comment type="caution">
    <text evidence="2">The sequence shown here is derived from an EMBL/GenBank/DDBJ whole genome shotgun (WGS) entry which is preliminary data.</text>
</comment>
<reference evidence="2 3" key="1">
    <citation type="submission" date="2017-12" db="EMBL/GenBank/DDBJ databases">
        <title>Phylogenetic diversity of female urinary microbiome.</title>
        <authorList>
            <person name="Thomas-White K."/>
            <person name="Wolfe A.J."/>
        </authorList>
    </citation>
    <scope>NUCLEOTIDE SEQUENCE [LARGE SCALE GENOMIC DNA]</scope>
    <source>
        <strain evidence="2 3">UMB0250</strain>
    </source>
</reference>
<organism evidence="2 3">
    <name type="scientific">Schaalia turicensis</name>
    <dbReference type="NCBI Taxonomy" id="131111"/>
    <lineage>
        <taxon>Bacteria</taxon>
        <taxon>Bacillati</taxon>
        <taxon>Actinomycetota</taxon>
        <taxon>Actinomycetes</taxon>
        <taxon>Actinomycetales</taxon>
        <taxon>Actinomycetaceae</taxon>
        <taxon>Schaalia</taxon>
    </lineage>
</organism>
<keyword evidence="1" id="KW-1133">Transmembrane helix</keyword>
<evidence type="ECO:0000256" key="1">
    <source>
        <dbReference type="SAM" id="Phobius"/>
    </source>
</evidence>
<dbReference type="OrthoDB" id="3267920at2"/>
<dbReference type="Proteomes" id="UP000234545">
    <property type="component" value="Unassembled WGS sequence"/>
</dbReference>
<sequence>MSAKSGERRKRGKPESCVILGFVQDETSKPNQPEPSGGNGKAVAYGMIAGIMTAIIFRFIMDDNALAITIGTGVGIALGAGLTATKRPK</sequence>
<proteinExistence type="predicted"/>
<feature type="transmembrane region" description="Helical" evidence="1">
    <location>
        <begin position="42"/>
        <end position="60"/>
    </location>
</feature>
<gene>
    <name evidence="2" type="ORF">CYJ25_08145</name>
</gene>
<protein>
    <submittedName>
        <fullName evidence="2">Uncharacterized protein</fullName>
    </submittedName>
</protein>
<keyword evidence="1" id="KW-0812">Transmembrane</keyword>
<keyword evidence="1" id="KW-0472">Membrane</keyword>